<evidence type="ECO:0000313" key="6">
    <source>
        <dbReference type="Proteomes" id="UP001164390"/>
    </source>
</evidence>
<dbReference type="SUPFAM" id="SSF69593">
    <property type="entry name" value="Glycerol-3-phosphate (1)-acyltransferase"/>
    <property type="match status" value="1"/>
</dbReference>
<feature type="domain" description="Phospholipid/glycerol acyltransferase" evidence="4">
    <location>
        <begin position="42"/>
        <end position="160"/>
    </location>
</feature>
<dbReference type="AlphaFoldDB" id="A0AA46TID8"/>
<dbReference type="GO" id="GO:0006654">
    <property type="term" value="P:phosphatidic acid biosynthetic process"/>
    <property type="evidence" value="ECO:0007669"/>
    <property type="project" value="TreeGrafter"/>
</dbReference>
<feature type="region of interest" description="Disordered" evidence="3">
    <location>
        <begin position="219"/>
        <end position="248"/>
    </location>
</feature>
<dbReference type="EMBL" id="CP094970">
    <property type="protein sequence ID" value="UYM05705.1"/>
    <property type="molecule type" value="Genomic_DNA"/>
</dbReference>
<dbReference type="RefSeq" id="WP_271634529.1">
    <property type="nucleotide sequence ID" value="NZ_CP094970.1"/>
</dbReference>
<accession>A0AA46TID8</accession>
<evidence type="ECO:0000256" key="3">
    <source>
        <dbReference type="SAM" id="MobiDB-lite"/>
    </source>
</evidence>
<reference evidence="5" key="1">
    <citation type="submission" date="2022-01" db="EMBL/GenBank/DDBJ databases">
        <title>Nocardioidaceae gen. sp. A5X3R13.</title>
        <authorList>
            <person name="Lopez Marin M.A."/>
            <person name="Uhlik O."/>
        </authorList>
    </citation>
    <scope>NUCLEOTIDE SEQUENCE</scope>
    <source>
        <strain evidence="5">A5X3R13</strain>
    </source>
</reference>
<dbReference type="PANTHER" id="PTHR10434">
    <property type="entry name" value="1-ACYL-SN-GLYCEROL-3-PHOSPHATE ACYLTRANSFERASE"/>
    <property type="match status" value="1"/>
</dbReference>
<dbReference type="KEGG" id="sgrg:L0C25_01090"/>
<evidence type="ECO:0000256" key="2">
    <source>
        <dbReference type="ARBA" id="ARBA00023315"/>
    </source>
</evidence>
<proteinExistence type="predicted"/>
<feature type="compositionally biased region" description="Basic and acidic residues" evidence="3">
    <location>
        <begin position="233"/>
        <end position="248"/>
    </location>
</feature>
<dbReference type="CDD" id="cd07989">
    <property type="entry name" value="LPLAT_AGPAT-like"/>
    <property type="match status" value="1"/>
</dbReference>
<gene>
    <name evidence="5" type="ORF">L0C25_01090</name>
</gene>
<dbReference type="Pfam" id="PF01553">
    <property type="entry name" value="Acyltransferase"/>
    <property type="match status" value="1"/>
</dbReference>
<evidence type="ECO:0000259" key="4">
    <source>
        <dbReference type="SMART" id="SM00563"/>
    </source>
</evidence>
<sequence length="248" mass="27887">MARDVRRRWRSIRVIGLFLRPILTVIVRRRWKGGENLPDGGFIFAVNHIAHIDPLMISHFLYDLDVSPRFLAKQALFDVPVLGWIMRVSGQIPVLRNTRSAAEAFAASEDAVSEGGCVIFYPEGTISRDPDLWPMRGKSGAARVALETGCPLVPVAQWGSHEVLYPYTKRPHLIPRKTIRITMGAPLALDDLRAQPVTAATVREATDRLMREISRLLGEIREATPPADPYDPAAHKRDDRQDPEQRES</sequence>
<dbReference type="GO" id="GO:0003841">
    <property type="term" value="F:1-acylglycerol-3-phosphate O-acyltransferase activity"/>
    <property type="evidence" value="ECO:0007669"/>
    <property type="project" value="TreeGrafter"/>
</dbReference>
<evidence type="ECO:0000313" key="5">
    <source>
        <dbReference type="EMBL" id="UYM05705.1"/>
    </source>
</evidence>
<dbReference type="GO" id="GO:0005886">
    <property type="term" value="C:plasma membrane"/>
    <property type="evidence" value="ECO:0007669"/>
    <property type="project" value="TreeGrafter"/>
</dbReference>
<keyword evidence="6" id="KW-1185">Reference proteome</keyword>
<dbReference type="InterPro" id="IPR002123">
    <property type="entry name" value="Plipid/glycerol_acylTrfase"/>
</dbReference>
<dbReference type="Proteomes" id="UP001164390">
    <property type="component" value="Chromosome"/>
</dbReference>
<organism evidence="5 6">
    <name type="scientific">Solicola gregarius</name>
    <dbReference type="NCBI Taxonomy" id="2908642"/>
    <lineage>
        <taxon>Bacteria</taxon>
        <taxon>Bacillati</taxon>
        <taxon>Actinomycetota</taxon>
        <taxon>Actinomycetes</taxon>
        <taxon>Propionibacteriales</taxon>
        <taxon>Nocardioidaceae</taxon>
        <taxon>Solicola</taxon>
    </lineage>
</organism>
<keyword evidence="1" id="KW-0808">Transferase</keyword>
<dbReference type="PANTHER" id="PTHR10434:SF55">
    <property type="entry name" value="POSSIBLE ACYLTRANSFERASE"/>
    <property type="match status" value="1"/>
</dbReference>
<keyword evidence="2 5" id="KW-0012">Acyltransferase</keyword>
<protein>
    <submittedName>
        <fullName evidence="5">1-acyl-sn-glycerol-3-phosphate acyltransferase</fullName>
    </submittedName>
</protein>
<evidence type="ECO:0000256" key="1">
    <source>
        <dbReference type="ARBA" id="ARBA00022679"/>
    </source>
</evidence>
<name>A0AA46TID8_9ACTN</name>
<dbReference type="SMART" id="SM00563">
    <property type="entry name" value="PlsC"/>
    <property type="match status" value="1"/>
</dbReference>